<organism evidence="1 2">
    <name type="scientific">Daucus carota subsp. sativus</name>
    <name type="common">Carrot</name>
    <dbReference type="NCBI Taxonomy" id="79200"/>
    <lineage>
        <taxon>Eukaryota</taxon>
        <taxon>Viridiplantae</taxon>
        <taxon>Streptophyta</taxon>
        <taxon>Embryophyta</taxon>
        <taxon>Tracheophyta</taxon>
        <taxon>Spermatophyta</taxon>
        <taxon>Magnoliopsida</taxon>
        <taxon>eudicotyledons</taxon>
        <taxon>Gunneridae</taxon>
        <taxon>Pentapetalae</taxon>
        <taxon>asterids</taxon>
        <taxon>campanulids</taxon>
        <taxon>Apiales</taxon>
        <taxon>Apiaceae</taxon>
        <taxon>Apioideae</taxon>
        <taxon>Scandiceae</taxon>
        <taxon>Daucinae</taxon>
        <taxon>Daucus</taxon>
        <taxon>Daucus sect. Daucus</taxon>
    </lineage>
</organism>
<dbReference type="GO" id="GO:0003676">
    <property type="term" value="F:nucleic acid binding"/>
    <property type="evidence" value="ECO:0007669"/>
    <property type="project" value="InterPro"/>
</dbReference>
<reference evidence="1" key="2">
    <citation type="submission" date="2022-03" db="EMBL/GenBank/DDBJ databases">
        <title>Draft title - Genomic analysis of global carrot germplasm unveils the trajectory of domestication and the origin of high carotenoid orange carrot.</title>
        <authorList>
            <person name="Iorizzo M."/>
            <person name="Ellison S."/>
            <person name="Senalik D."/>
            <person name="Macko-Podgorni A."/>
            <person name="Grzebelus D."/>
            <person name="Bostan H."/>
            <person name="Rolling W."/>
            <person name="Curaba J."/>
            <person name="Simon P."/>
        </authorList>
    </citation>
    <scope>NUCLEOTIDE SEQUENCE</scope>
    <source>
        <tissue evidence="1">Leaf</tissue>
    </source>
</reference>
<accession>A0AAF0WQU8</accession>
<dbReference type="AlphaFoldDB" id="A0AAF0WQU8"/>
<evidence type="ECO:0008006" key="3">
    <source>
        <dbReference type="Google" id="ProtNLM"/>
    </source>
</evidence>
<name>A0AAF0WQU8_DAUCS</name>
<sequence length="372" mass="42782">MKNGVTDVSHKRTKNCGRKRIQIDLDHFRSIPLPERKIIRDAANALKVSTSVLSRNLKSGDIRRHSNAIKPFLSEENKKGRLQFCLDMLDKESLPHDPKFHDMQNVIHIDEKWFDLSKKCETYYLLADEEEPHRTCKSKNFVTKVMFLAAVARPRFDGQGNVTFSGKIGIYPFITKEPAKRSSVNRVAGTLETKAMTSVKRDTVRSYLIEKVIRDIRAKWPREDMHKLICIQQDNARTHVDPKDIEFCQAAQQSGFDIQLMCQPPNSPDMNVLDLGFFRALQSLRYKKVAKTIDDLVNAVEETFENYPVEKLNNIFLTLQLCMMETMKVKGSNAYKLPRMGKDGLERRGQLPIQIKCDAGLVNSVYEFLNEV</sequence>
<protein>
    <recommendedName>
        <fullName evidence="3">Transposase</fullName>
    </recommendedName>
</protein>
<dbReference type="InterPro" id="IPR036397">
    <property type="entry name" value="RNaseH_sf"/>
</dbReference>
<proteinExistence type="predicted"/>
<dbReference type="PANTHER" id="PTHR47169">
    <property type="entry name" value="OS01G0541250 PROTEIN"/>
    <property type="match status" value="1"/>
</dbReference>
<keyword evidence="2" id="KW-1185">Reference proteome</keyword>
<dbReference type="Proteomes" id="UP000077755">
    <property type="component" value="Chromosome 3"/>
</dbReference>
<evidence type="ECO:0000313" key="2">
    <source>
        <dbReference type="Proteomes" id="UP000077755"/>
    </source>
</evidence>
<evidence type="ECO:0000313" key="1">
    <source>
        <dbReference type="EMBL" id="WOG92798.1"/>
    </source>
</evidence>
<dbReference type="PANTHER" id="PTHR47169:SF2">
    <property type="entry name" value="OS01G0541250 PROTEIN"/>
    <property type="match status" value="1"/>
</dbReference>
<dbReference type="EMBL" id="CP093345">
    <property type="protein sequence ID" value="WOG92798.1"/>
    <property type="molecule type" value="Genomic_DNA"/>
</dbReference>
<gene>
    <name evidence="1" type="ORF">DCAR_0312074</name>
</gene>
<dbReference type="Gene3D" id="3.30.420.10">
    <property type="entry name" value="Ribonuclease H-like superfamily/Ribonuclease H"/>
    <property type="match status" value="1"/>
</dbReference>
<reference evidence="1" key="1">
    <citation type="journal article" date="2016" name="Nat. Genet.">
        <title>A high-quality carrot genome assembly provides new insights into carotenoid accumulation and asterid genome evolution.</title>
        <authorList>
            <person name="Iorizzo M."/>
            <person name="Ellison S."/>
            <person name="Senalik D."/>
            <person name="Zeng P."/>
            <person name="Satapoomin P."/>
            <person name="Huang J."/>
            <person name="Bowman M."/>
            <person name="Iovene M."/>
            <person name="Sanseverino W."/>
            <person name="Cavagnaro P."/>
            <person name="Yildiz M."/>
            <person name="Macko-Podgorni A."/>
            <person name="Moranska E."/>
            <person name="Grzebelus E."/>
            <person name="Grzebelus D."/>
            <person name="Ashrafi H."/>
            <person name="Zheng Z."/>
            <person name="Cheng S."/>
            <person name="Spooner D."/>
            <person name="Van Deynze A."/>
            <person name="Simon P."/>
        </authorList>
    </citation>
    <scope>NUCLEOTIDE SEQUENCE</scope>
    <source>
        <tissue evidence="1">Leaf</tissue>
    </source>
</reference>